<dbReference type="Proteomes" id="UP000070700">
    <property type="component" value="Unassembled WGS sequence"/>
</dbReference>
<dbReference type="GeneID" id="28817713"/>
<dbReference type="EMBL" id="KQ947412">
    <property type="protein sequence ID" value="KUJ18729.1"/>
    <property type="molecule type" value="Genomic_DNA"/>
</dbReference>
<accession>A0A194XF17</accession>
<dbReference type="RefSeq" id="XP_018073084.1">
    <property type="nucleotide sequence ID" value="XM_018207987.1"/>
</dbReference>
<keyword evidence="1" id="KW-0812">Transmembrane</keyword>
<dbReference type="KEGG" id="psco:LY89DRAFT_503574"/>
<reference evidence="2 3" key="1">
    <citation type="submission" date="2015-10" db="EMBL/GenBank/DDBJ databases">
        <title>Full genome of DAOMC 229536 Phialocephala scopiformis, a fungal endophyte of spruce producing the potent anti-insectan compound rugulosin.</title>
        <authorList>
            <consortium name="DOE Joint Genome Institute"/>
            <person name="Walker A.K."/>
            <person name="Frasz S.L."/>
            <person name="Seifert K.A."/>
            <person name="Miller J.D."/>
            <person name="Mondo S.J."/>
            <person name="Labutti K."/>
            <person name="Lipzen A."/>
            <person name="Dockter R."/>
            <person name="Kennedy M."/>
            <person name="Grigoriev I.V."/>
            <person name="Spatafora J.W."/>
        </authorList>
    </citation>
    <scope>NUCLEOTIDE SEQUENCE [LARGE SCALE GENOMIC DNA]</scope>
    <source>
        <strain evidence="2 3">CBS 120377</strain>
    </source>
</reference>
<protein>
    <submittedName>
        <fullName evidence="2">Uncharacterized protein</fullName>
    </submittedName>
</protein>
<keyword evidence="3" id="KW-1185">Reference proteome</keyword>
<sequence length="138" mass="15518">MDNLQPPDLQISIIPRHPDVQYPHYRKQKKKNFSSLLFSCCITHHITSHTSSPSDIATPPPAQPSPLLAVDRRALLPGTRVGLPTNLHLSICKSVSTERWTVSGTSWPWAGNRILFFFFLVFAPLIFFGLFCGLDPHI</sequence>
<dbReference type="InParanoid" id="A0A194XF17"/>
<evidence type="ECO:0000313" key="3">
    <source>
        <dbReference type="Proteomes" id="UP000070700"/>
    </source>
</evidence>
<evidence type="ECO:0000313" key="2">
    <source>
        <dbReference type="EMBL" id="KUJ18729.1"/>
    </source>
</evidence>
<proteinExistence type="predicted"/>
<feature type="transmembrane region" description="Helical" evidence="1">
    <location>
        <begin position="114"/>
        <end position="134"/>
    </location>
</feature>
<keyword evidence="1" id="KW-1133">Transmembrane helix</keyword>
<dbReference type="AlphaFoldDB" id="A0A194XF17"/>
<organism evidence="2 3">
    <name type="scientific">Mollisia scopiformis</name>
    <name type="common">Conifer needle endophyte fungus</name>
    <name type="synonym">Phialocephala scopiformis</name>
    <dbReference type="NCBI Taxonomy" id="149040"/>
    <lineage>
        <taxon>Eukaryota</taxon>
        <taxon>Fungi</taxon>
        <taxon>Dikarya</taxon>
        <taxon>Ascomycota</taxon>
        <taxon>Pezizomycotina</taxon>
        <taxon>Leotiomycetes</taxon>
        <taxon>Helotiales</taxon>
        <taxon>Mollisiaceae</taxon>
        <taxon>Mollisia</taxon>
    </lineage>
</organism>
<gene>
    <name evidence="2" type="ORF">LY89DRAFT_503574</name>
</gene>
<evidence type="ECO:0000256" key="1">
    <source>
        <dbReference type="SAM" id="Phobius"/>
    </source>
</evidence>
<name>A0A194XF17_MOLSC</name>
<keyword evidence="1" id="KW-0472">Membrane</keyword>